<gene>
    <name evidence="2" type="ORF">PAPOLLO_LOCUS23600</name>
</gene>
<dbReference type="EMBL" id="CAJQZP010001441">
    <property type="protein sequence ID" value="CAG5046475.1"/>
    <property type="molecule type" value="Genomic_DNA"/>
</dbReference>
<dbReference type="Proteomes" id="UP000691718">
    <property type="component" value="Unassembled WGS sequence"/>
</dbReference>
<dbReference type="AlphaFoldDB" id="A0A8S3Y1R4"/>
<feature type="compositionally biased region" description="Basic and acidic residues" evidence="1">
    <location>
        <begin position="43"/>
        <end position="58"/>
    </location>
</feature>
<protein>
    <submittedName>
        <fullName evidence="2">(apollo) hypothetical protein</fullName>
    </submittedName>
</protein>
<name>A0A8S3Y1R4_PARAO</name>
<accession>A0A8S3Y1R4</accession>
<evidence type="ECO:0000313" key="3">
    <source>
        <dbReference type="Proteomes" id="UP000691718"/>
    </source>
</evidence>
<keyword evidence="3" id="KW-1185">Reference proteome</keyword>
<feature type="compositionally biased region" description="Basic residues" evidence="1">
    <location>
        <begin position="1"/>
        <end position="10"/>
    </location>
</feature>
<proteinExistence type="predicted"/>
<evidence type="ECO:0000313" key="2">
    <source>
        <dbReference type="EMBL" id="CAG5046475.1"/>
    </source>
</evidence>
<feature type="region of interest" description="Disordered" evidence="1">
    <location>
        <begin position="1"/>
        <end position="72"/>
    </location>
</feature>
<organism evidence="2 3">
    <name type="scientific">Parnassius apollo</name>
    <name type="common">Apollo butterfly</name>
    <name type="synonym">Papilio apollo</name>
    <dbReference type="NCBI Taxonomy" id="110799"/>
    <lineage>
        <taxon>Eukaryota</taxon>
        <taxon>Metazoa</taxon>
        <taxon>Ecdysozoa</taxon>
        <taxon>Arthropoda</taxon>
        <taxon>Hexapoda</taxon>
        <taxon>Insecta</taxon>
        <taxon>Pterygota</taxon>
        <taxon>Neoptera</taxon>
        <taxon>Endopterygota</taxon>
        <taxon>Lepidoptera</taxon>
        <taxon>Glossata</taxon>
        <taxon>Ditrysia</taxon>
        <taxon>Papilionoidea</taxon>
        <taxon>Papilionidae</taxon>
        <taxon>Parnassiinae</taxon>
        <taxon>Parnassini</taxon>
        <taxon>Parnassius</taxon>
        <taxon>Parnassius</taxon>
    </lineage>
</organism>
<evidence type="ECO:0000256" key="1">
    <source>
        <dbReference type="SAM" id="MobiDB-lite"/>
    </source>
</evidence>
<reference evidence="2" key="1">
    <citation type="submission" date="2021-04" db="EMBL/GenBank/DDBJ databases">
        <authorList>
            <person name="Tunstrom K."/>
        </authorList>
    </citation>
    <scope>NUCLEOTIDE SEQUENCE</scope>
</reference>
<comment type="caution">
    <text evidence="2">The sequence shown here is derived from an EMBL/GenBank/DDBJ whole genome shotgun (WGS) entry which is preliminary data.</text>
</comment>
<dbReference type="OrthoDB" id="7425841at2759"/>
<sequence>MGNTKSKKVKITQCDTPQTEGENRERINSIKTDISDATGKEIGAGDKESDQIEDKQHDNASSASTVEVLDDK</sequence>